<evidence type="ECO:0000313" key="2">
    <source>
        <dbReference type="Proteomes" id="UP001307889"/>
    </source>
</evidence>
<name>A0ABN7AHG0_9HEMI</name>
<reference evidence="1 2" key="1">
    <citation type="submission" date="2023-09" db="EMBL/GenBank/DDBJ databases">
        <title>Nesidiocoris tenuis whole genome shotgun sequence.</title>
        <authorList>
            <person name="Shibata T."/>
            <person name="Shimoda M."/>
            <person name="Kobayashi T."/>
            <person name="Uehara T."/>
        </authorList>
    </citation>
    <scope>NUCLEOTIDE SEQUENCE [LARGE SCALE GENOMIC DNA]</scope>
    <source>
        <strain evidence="1 2">Japan</strain>
    </source>
</reference>
<accession>A0ABN7AHG0</accession>
<proteinExistence type="predicted"/>
<evidence type="ECO:0000313" key="1">
    <source>
        <dbReference type="EMBL" id="BES90316.1"/>
    </source>
</evidence>
<sequence length="91" mass="9712">MTTIDLTIQAKIYTTQTMPIFSSSENMPIVELSFRSRTATVSGTTCGRPASVCAVERSGCSRDIDPLGNCQCCYRSGGDKNSTSESSMTLG</sequence>
<keyword evidence="2" id="KW-1185">Reference proteome</keyword>
<gene>
    <name evidence="1" type="ORF">NTJ_03124</name>
</gene>
<organism evidence="1 2">
    <name type="scientific">Nesidiocoris tenuis</name>
    <dbReference type="NCBI Taxonomy" id="355587"/>
    <lineage>
        <taxon>Eukaryota</taxon>
        <taxon>Metazoa</taxon>
        <taxon>Ecdysozoa</taxon>
        <taxon>Arthropoda</taxon>
        <taxon>Hexapoda</taxon>
        <taxon>Insecta</taxon>
        <taxon>Pterygota</taxon>
        <taxon>Neoptera</taxon>
        <taxon>Paraneoptera</taxon>
        <taxon>Hemiptera</taxon>
        <taxon>Heteroptera</taxon>
        <taxon>Panheteroptera</taxon>
        <taxon>Cimicomorpha</taxon>
        <taxon>Miridae</taxon>
        <taxon>Dicyphina</taxon>
        <taxon>Nesidiocoris</taxon>
    </lineage>
</organism>
<protein>
    <submittedName>
        <fullName evidence="1">Uncharacterized protein</fullName>
    </submittedName>
</protein>
<dbReference type="Proteomes" id="UP001307889">
    <property type="component" value="Chromosome 2"/>
</dbReference>
<dbReference type="EMBL" id="AP028910">
    <property type="protein sequence ID" value="BES90316.1"/>
    <property type="molecule type" value="Genomic_DNA"/>
</dbReference>